<keyword evidence="3 6" id="KW-0812">Transmembrane</keyword>
<evidence type="ECO:0000256" key="3">
    <source>
        <dbReference type="ARBA" id="ARBA00022692"/>
    </source>
</evidence>
<sequence>MIDTLLALVPIYGLFLIAGVVAVSCLAVPLPSSMLVMASGGFAAAGDLVLWQVIVVAFLGFVLGDQTAFGIARWGGPKLLDRLKERSGTRAAIARAEALVDRWGAAAVLLSRTLVSPLGPWTSYIGGAAGLGWLPFTLAAIFGAALWASAYASLGYVFADQIANIASMILNGAGFILAAMVAFGSGWWLRRNWKAMRAELRMAQTEKSAAEE</sequence>
<dbReference type="STRING" id="571298.SAMN04488026_10276"/>
<reference evidence="8 9" key="1">
    <citation type="submission" date="2016-10" db="EMBL/GenBank/DDBJ databases">
        <authorList>
            <person name="de Groot N.N."/>
        </authorList>
    </citation>
    <scope>NUCLEOTIDE SEQUENCE [LARGE SCALE GENOMIC DNA]</scope>
    <source>
        <strain evidence="8 9">DSM 25294</strain>
    </source>
</reference>
<proteinExistence type="predicted"/>
<evidence type="ECO:0000256" key="5">
    <source>
        <dbReference type="ARBA" id="ARBA00023136"/>
    </source>
</evidence>
<dbReference type="InterPro" id="IPR032816">
    <property type="entry name" value="VTT_dom"/>
</dbReference>
<keyword evidence="4 6" id="KW-1133">Transmembrane helix</keyword>
<dbReference type="InterPro" id="IPR051311">
    <property type="entry name" value="DedA_domain"/>
</dbReference>
<evidence type="ECO:0000256" key="2">
    <source>
        <dbReference type="ARBA" id="ARBA00022475"/>
    </source>
</evidence>
<evidence type="ECO:0000256" key="6">
    <source>
        <dbReference type="SAM" id="Phobius"/>
    </source>
</evidence>
<dbReference type="RefSeq" id="WP_093156993.1">
    <property type="nucleotide sequence ID" value="NZ_FNEK01000027.1"/>
</dbReference>
<dbReference type="PANTHER" id="PTHR42709">
    <property type="entry name" value="ALKALINE PHOSPHATASE LIKE PROTEIN"/>
    <property type="match status" value="1"/>
</dbReference>
<dbReference type="Proteomes" id="UP000199382">
    <property type="component" value="Unassembled WGS sequence"/>
</dbReference>
<keyword evidence="5 6" id="KW-0472">Membrane</keyword>
<gene>
    <name evidence="8" type="ORF">SAMN04488026_10276</name>
</gene>
<feature type="domain" description="VTT" evidence="7">
    <location>
        <begin position="30"/>
        <end position="156"/>
    </location>
</feature>
<accession>A0A1G8XQ58</accession>
<evidence type="ECO:0000313" key="8">
    <source>
        <dbReference type="EMBL" id="SDJ92709.1"/>
    </source>
</evidence>
<keyword evidence="9" id="KW-1185">Reference proteome</keyword>
<evidence type="ECO:0000259" key="7">
    <source>
        <dbReference type="Pfam" id="PF09335"/>
    </source>
</evidence>
<keyword evidence="2" id="KW-1003">Cell membrane</keyword>
<organism evidence="8 9">
    <name type="scientific">Aliiruegeria lutimaris</name>
    <dbReference type="NCBI Taxonomy" id="571298"/>
    <lineage>
        <taxon>Bacteria</taxon>
        <taxon>Pseudomonadati</taxon>
        <taxon>Pseudomonadota</taxon>
        <taxon>Alphaproteobacteria</taxon>
        <taxon>Rhodobacterales</taxon>
        <taxon>Roseobacteraceae</taxon>
        <taxon>Aliiruegeria</taxon>
    </lineage>
</organism>
<evidence type="ECO:0000313" key="9">
    <source>
        <dbReference type="Proteomes" id="UP000199382"/>
    </source>
</evidence>
<evidence type="ECO:0000256" key="4">
    <source>
        <dbReference type="ARBA" id="ARBA00022989"/>
    </source>
</evidence>
<dbReference type="PANTHER" id="PTHR42709:SF6">
    <property type="entry name" value="UNDECAPRENYL PHOSPHATE TRANSPORTER A"/>
    <property type="match status" value="1"/>
</dbReference>
<dbReference type="AlphaFoldDB" id="A0A1G8XQ58"/>
<feature type="transmembrane region" description="Helical" evidence="6">
    <location>
        <begin position="42"/>
        <end position="63"/>
    </location>
</feature>
<feature type="transmembrane region" description="Helical" evidence="6">
    <location>
        <begin position="133"/>
        <end position="159"/>
    </location>
</feature>
<dbReference type="OrthoDB" id="9782291at2"/>
<feature type="transmembrane region" description="Helical" evidence="6">
    <location>
        <begin position="7"/>
        <end position="30"/>
    </location>
</feature>
<dbReference type="EMBL" id="FNEK01000027">
    <property type="protein sequence ID" value="SDJ92709.1"/>
    <property type="molecule type" value="Genomic_DNA"/>
</dbReference>
<dbReference type="Pfam" id="PF09335">
    <property type="entry name" value="VTT_dom"/>
    <property type="match status" value="1"/>
</dbReference>
<comment type="subcellular location">
    <subcellularLocation>
        <location evidence="1">Cell membrane</location>
        <topology evidence="1">Multi-pass membrane protein</topology>
    </subcellularLocation>
</comment>
<protein>
    <submittedName>
        <fullName evidence="8">Membrane protein DedA, SNARE-associated domain</fullName>
    </submittedName>
</protein>
<feature type="transmembrane region" description="Helical" evidence="6">
    <location>
        <begin position="165"/>
        <end position="189"/>
    </location>
</feature>
<evidence type="ECO:0000256" key="1">
    <source>
        <dbReference type="ARBA" id="ARBA00004651"/>
    </source>
</evidence>
<name>A0A1G8XQ58_9RHOB</name>
<dbReference type="GO" id="GO:0005886">
    <property type="term" value="C:plasma membrane"/>
    <property type="evidence" value="ECO:0007669"/>
    <property type="project" value="UniProtKB-SubCell"/>
</dbReference>